<dbReference type="Proteomes" id="UP000276834">
    <property type="component" value="Unassembled WGS sequence"/>
</dbReference>
<feature type="compositionally biased region" description="Polar residues" evidence="1">
    <location>
        <begin position="68"/>
        <end position="86"/>
    </location>
</feature>
<sequence>MGTGVWWVSQCSQYELLVPSGMSSDSHPGAPWFMFLVPPNSHPGAPLNESWCPQIPTLVPPWCPSRQAPVSPTQTLVPPNSSLGAP</sequence>
<evidence type="ECO:0000313" key="3">
    <source>
        <dbReference type="Proteomes" id="UP000276834"/>
    </source>
</evidence>
<proteinExistence type="predicted"/>
<dbReference type="EMBL" id="QUSF01004159">
    <property type="protein sequence ID" value="RLV63055.1"/>
    <property type="molecule type" value="Genomic_DNA"/>
</dbReference>
<protein>
    <submittedName>
        <fullName evidence="2">Uncharacterized protein</fullName>
    </submittedName>
</protein>
<accession>A0A3L8Q6X5</accession>
<keyword evidence="3" id="KW-1185">Reference proteome</keyword>
<dbReference type="AlphaFoldDB" id="A0A3L8Q6X5"/>
<evidence type="ECO:0000313" key="2">
    <source>
        <dbReference type="EMBL" id="RLV63055.1"/>
    </source>
</evidence>
<name>A0A3L8Q6X5_CHLGU</name>
<gene>
    <name evidence="2" type="ORF">DV515_00018665</name>
</gene>
<feature type="region of interest" description="Disordered" evidence="1">
    <location>
        <begin position="66"/>
        <end position="86"/>
    </location>
</feature>
<organism evidence="2 3">
    <name type="scientific">Chloebia gouldiae</name>
    <name type="common">Gouldian finch</name>
    <name type="synonym">Erythrura gouldiae</name>
    <dbReference type="NCBI Taxonomy" id="44316"/>
    <lineage>
        <taxon>Eukaryota</taxon>
        <taxon>Metazoa</taxon>
        <taxon>Chordata</taxon>
        <taxon>Craniata</taxon>
        <taxon>Vertebrata</taxon>
        <taxon>Euteleostomi</taxon>
        <taxon>Archelosauria</taxon>
        <taxon>Archosauria</taxon>
        <taxon>Dinosauria</taxon>
        <taxon>Saurischia</taxon>
        <taxon>Theropoda</taxon>
        <taxon>Coelurosauria</taxon>
        <taxon>Aves</taxon>
        <taxon>Neognathae</taxon>
        <taxon>Neoaves</taxon>
        <taxon>Telluraves</taxon>
        <taxon>Australaves</taxon>
        <taxon>Passeriformes</taxon>
        <taxon>Passeroidea</taxon>
        <taxon>Passeridae</taxon>
        <taxon>Chloebia</taxon>
    </lineage>
</organism>
<evidence type="ECO:0000256" key="1">
    <source>
        <dbReference type="SAM" id="MobiDB-lite"/>
    </source>
</evidence>
<comment type="caution">
    <text evidence="2">The sequence shown here is derived from an EMBL/GenBank/DDBJ whole genome shotgun (WGS) entry which is preliminary data.</text>
</comment>
<reference evidence="2 3" key="1">
    <citation type="journal article" date="2018" name="Proc. R. Soc. B">
        <title>A non-coding region near Follistatin controls head colour polymorphism in the Gouldian finch.</title>
        <authorList>
            <person name="Toomey M.B."/>
            <person name="Marques C.I."/>
            <person name="Andrade P."/>
            <person name="Araujo P.M."/>
            <person name="Sabatino S."/>
            <person name="Gazda M.A."/>
            <person name="Afonso S."/>
            <person name="Lopes R.J."/>
            <person name="Corbo J.C."/>
            <person name="Carneiro M."/>
        </authorList>
    </citation>
    <scope>NUCLEOTIDE SEQUENCE [LARGE SCALE GENOMIC DNA]</scope>
    <source>
        <strain evidence="2">Red01</strain>
        <tissue evidence="2">Muscle</tissue>
    </source>
</reference>